<reference evidence="2" key="1">
    <citation type="thesis" date="2021" institute="BYU ScholarsArchive" country="Provo, UT, USA">
        <title>Applications of and Algorithms for Genome Assembly and Genomic Analyses with an Emphasis on Marine Teleosts.</title>
        <authorList>
            <person name="Pickett B.D."/>
        </authorList>
    </citation>
    <scope>NUCLEOTIDE SEQUENCE</scope>
    <source>
        <strain evidence="2">HI-2016</strain>
    </source>
</reference>
<proteinExistence type="predicted"/>
<evidence type="ECO:0000313" key="3">
    <source>
        <dbReference type="Proteomes" id="UP000824540"/>
    </source>
</evidence>
<evidence type="ECO:0000313" key="2">
    <source>
        <dbReference type="EMBL" id="KAG9354288.1"/>
    </source>
</evidence>
<feature type="non-terminal residue" evidence="2">
    <location>
        <position position="1"/>
    </location>
</feature>
<name>A0A8T2PSK0_9TELE</name>
<feature type="signal peptide" evidence="1">
    <location>
        <begin position="1"/>
        <end position="19"/>
    </location>
</feature>
<keyword evidence="1" id="KW-0732">Signal</keyword>
<accession>A0A8T2PSK0</accession>
<feature type="chain" id="PRO_5035726673" evidence="1">
    <location>
        <begin position="20"/>
        <end position="75"/>
    </location>
</feature>
<dbReference type="Proteomes" id="UP000824540">
    <property type="component" value="Unassembled WGS sequence"/>
</dbReference>
<dbReference type="AlphaFoldDB" id="A0A8T2PSK0"/>
<keyword evidence="3" id="KW-1185">Reference proteome</keyword>
<comment type="caution">
    <text evidence="2">The sequence shown here is derived from an EMBL/GenBank/DDBJ whole genome shotgun (WGS) entry which is preliminary data.</text>
</comment>
<protein>
    <submittedName>
        <fullName evidence="2">Uncharacterized protein</fullName>
    </submittedName>
</protein>
<dbReference type="EMBL" id="JAFBMS010000003">
    <property type="protein sequence ID" value="KAG9354288.1"/>
    <property type="molecule type" value="Genomic_DNA"/>
</dbReference>
<evidence type="ECO:0000256" key="1">
    <source>
        <dbReference type="SAM" id="SignalP"/>
    </source>
</evidence>
<sequence length="75" mass="8315">MKSVAVILLACLLFVDVKGCCKHIAFKVDFIPRKLSGRTDLLLSKSITMKDTNKELPEPDNLVHAGLLSLSFWGQ</sequence>
<organism evidence="2 3">
    <name type="scientific">Albula glossodonta</name>
    <name type="common">roundjaw bonefish</name>
    <dbReference type="NCBI Taxonomy" id="121402"/>
    <lineage>
        <taxon>Eukaryota</taxon>
        <taxon>Metazoa</taxon>
        <taxon>Chordata</taxon>
        <taxon>Craniata</taxon>
        <taxon>Vertebrata</taxon>
        <taxon>Euteleostomi</taxon>
        <taxon>Actinopterygii</taxon>
        <taxon>Neopterygii</taxon>
        <taxon>Teleostei</taxon>
        <taxon>Albuliformes</taxon>
        <taxon>Albulidae</taxon>
        <taxon>Albula</taxon>
    </lineage>
</organism>
<gene>
    <name evidence="2" type="ORF">JZ751_012412</name>
</gene>